<evidence type="ECO:0000313" key="2">
    <source>
        <dbReference type="EMBL" id="MCS5478119.1"/>
    </source>
</evidence>
<gene>
    <name evidence="2" type="ORF">NYP18_00430</name>
</gene>
<sequence>MVKIVAIVKKQPEQSREEFLHHWNVEHPAYVRELPGIRRYRQNPAITHRKEWPYDGMAELWFDSVKDVAVAYAGPEAEALFKHERLFLGSMEWFIADEVEIDLAVEARA</sequence>
<dbReference type="InterPro" id="IPR011008">
    <property type="entry name" value="Dimeric_a/b-barrel"/>
</dbReference>
<dbReference type="NCBIfam" id="TIGR02118">
    <property type="entry name" value="EthD family reductase"/>
    <property type="match status" value="1"/>
</dbReference>
<keyword evidence="3" id="KW-1185">Reference proteome</keyword>
<feature type="domain" description="EthD" evidence="1">
    <location>
        <begin position="11"/>
        <end position="87"/>
    </location>
</feature>
<accession>A0ABT2FT43</accession>
<organism evidence="2 3">
    <name type="scientific">Corynebacterium lemuris</name>
    <dbReference type="NCBI Taxonomy" id="1859292"/>
    <lineage>
        <taxon>Bacteria</taxon>
        <taxon>Bacillati</taxon>
        <taxon>Actinomycetota</taxon>
        <taxon>Actinomycetes</taxon>
        <taxon>Mycobacteriales</taxon>
        <taxon>Corynebacteriaceae</taxon>
        <taxon>Corynebacterium</taxon>
    </lineage>
</organism>
<dbReference type="RefSeq" id="WP_259426144.1">
    <property type="nucleotide sequence ID" value="NZ_JANWTC010000001.1"/>
</dbReference>
<evidence type="ECO:0000259" key="1">
    <source>
        <dbReference type="Pfam" id="PF07110"/>
    </source>
</evidence>
<dbReference type="Proteomes" id="UP001205965">
    <property type="component" value="Unassembled WGS sequence"/>
</dbReference>
<protein>
    <submittedName>
        <fullName evidence="2">EthD family reductase</fullName>
    </submittedName>
</protein>
<evidence type="ECO:0000313" key="3">
    <source>
        <dbReference type="Proteomes" id="UP001205965"/>
    </source>
</evidence>
<reference evidence="2 3" key="1">
    <citation type="submission" date="2022-08" db="EMBL/GenBank/DDBJ databases">
        <title>YIM 101645 draft genome.</title>
        <authorList>
            <person name="Chen X."/>
        </authorList>
    </citation>
    <scope>NUCLEOTIDE SEQUENCE [LARGE SCALE GENOMIC DNA]</scope>
    <source>
        <strain evidence="2 3">YIM 101645</strain>
    </source>
</reference>
<proteinExistence type="predicted"/>
<dbReference type="Gene3D" id="3.30.70.100">
    <property type="match status" value="1"/>
</dbReference>
<dbReference type="SUPFAM" id="SSF54909">
    <property type="entry name" value="Dimeric alpha+beta barrel"/>
    <property type="match status" value="1"/>
</dbReference>
<dbReference type="EMBL" id="JANWTC010000001">
    <property type="protein sequence ID" value="MCS5478119.1"/>
    <property type="molecule type" value="Genomic_DNA"/>
</dbReference>
<comment type="caution">
    <text evidence="2">The sequence shown here is derived from an EMBL/GenBank/DDBJ whole genome shotgun (WGS) entry which is preliminary data.</text>
</comment>
<dbReference type="InterPro" id="IPR009799">
    <property type="entry name" value="EthD_dom"/>
</dbReference>
<name>A0ABT2FT43_9CORY</name>
<dbReference type="Pfam" id="PF07110">
    <property type="entry name" value="EthD"/>
    <property type="match status" value="1"/>
</dbReference>